<name>A0ABU5VZ05_9BACT</name>
<gene>
    <name evidence="1" type="ORF">SHI21_13555</name>
</gene>
<protein>
    <submittedName>
        <fullName evidence="1">Uncharacterized protein</fullName>
    </submittedName>
</protein>
<proteinExistence type="predicted"/>
<dbReference type="RefSeq" id="WP_323578345.1">
    <property type="nucleotide sequence ID" value="NZ_JAYGJQ010000002.1"/>
</dbReference>
<dbReference type="Proteomes" id="UP001302274">
    <property type="component" value="Unassembled WGS sequence"/>
</dbReference>
<evidence type="ECO:0000313" key="2">
    <source>
        <dbReference type="Proteomes" id="UP001302274"/>
    </source>
</evidence>
<reference evidence="1 2" key="1">
    <citation type="submission" date="2023-11" db="EMBL/GenBank/DDBJ databases">
        <title>A Novel Polar Bacteriovorax (B. antarcticus) Isolated from the Biocrust in Antarctica.</title>
        <authorList>
            <person name="Mun W."/>
            <person name="Choi S.Y."/>
            <person name="Mitchell R.J."/>
        </authorList>
    </citation>
    <scope>NUCLEOTIDE SEQUENCE [LARGE SCALE GENOMIC DNA]</scope>
    <source>
        <strain evidence="1 2">PP10</strain>
    </source>
</reference>
<comment type="caution">
    <text evidence="1">The sequence shown here is derived from an EMBL/GenBank/DDBJ whole genome shotgun (WGS) entry which is preliminary data.</text>
</comment>
<sequence>MQKETTQNELTNIVNQRIEGIFQELATNPMVAKAPTKTKMLHNKRTIGTVIDLLLF</sequence>
<evidence type="ECO:0000313" key="1">
    <source>
        <dbReference type="EMBL" id="MEA9357245.1"/>
    </source>
</evidence>
<dbReference type="EMBL" id="JAYGJQ010000002">
    <property type="protein sequence ID" value="MEA9357245.1"/>
    <property type="molecule type" value="Genomic_DNA"/>
</dbReference>
<keyword evidence="2" id="KW-1185">Reference proteome</keyword>
<accession>A0ABU5VZ05</accession>
<organism evidence="1 2">
    <name type="scientific">Bacteriovorax antarcticus</name>
    <dbReference type="NCBI Taxonomy" id="3088717"/>
    <lineage>
        <taxon>Bacteria</taxon>
        <taxon>Pseudomonadati</taxon>
        <taxon>Bdellovibrionota</taxon>
        <taxon>Bacteriovoracia</taxon>
        <taxon>Bacteriovoracales</taxon>
        <taxon>Bacteriovoracaceae</taxon>
        <taxon>Bacteriovorax</taxon>
    </lineage>
</organism>